<dbReference type="GO" id="GO:0006777">
    <property type="term" value="P:Mo-molybdopterin cofactor biosynthetic process"/>
    <property type="evidence" value="ECO:0007669"/>
    <property type="project" value="UniProtKB-KW"/>
</dbReference>
<dbReference type="NCBIfam" id="NF006870">
    <property type="entry name" value="PRK09364.1"/>
    <property type="match status" value="1"/>
</dbReference>
<organism evidence="7">
    <name type="scientific">marine metagenome</name>
    <dbReference type="NCBI Taxonomy" id="408172"/>
    <lineage>
        <taxon>unclassified sequences</taxon>
        <taxon>metagenomes</taxon>
        <taxon>ecological metagenomes</taxon>
    </lineage>
</organism>
<comment type="pathway">
    <text evidence="2">Cofactor biosynthesis; molybdopterin biosynthesis.</text>
</comment>
<dbReference type="Pfam" id="PF01967">
    <property type="entry name" value="MoaC"/>
    <property type="match status" value="1"/>
</dbReference>
<name>A0A381PSY2_9ZZZZ</name>
<feature type="domain" description="Molybdopterin cofactor biosynthesis C (MoaC)" evidence="6">
    <location>
        <begin position="15"/>
        <end position="149"/>
    </location>
</feature>
<sequence>MAKLTHIDAEGGATMVDVSDKPQSERTATAEAVVRMDPETIDLILAGRLPKGDVLSVARVAGILGAKKTSELIPLCHPLSITKVSIDFERVSPEKLQVVSICKTIGQTGVEMEALTGASVAALTIYDMCKAVEKKISIENLMLRSKSGGKSGTWIRS</sequence>
<dbReference type="SUPFAM" id="SSF55040">
    <property type="entry name" value="Molybdenum cofactor biosynthesis protein C, MoaC"/>
    <property type="match status" value="1"/>
</dbReference>
<evidence type="ECO:0000256" key="4">
    <source>
        <dbReference type="ARBA" id="ARBA00023150"/>
    </source>
</evidence>
<dbReference type="PANTHER" id="PTHR22960">
    <property type="entry name" value="MOLYBDOPTERIN COFACTOR SYNTHESIS PROTEIN A"/>
    <property type="match status" value="1"/>
</dbReference>
<dbReference type="EMBL" id="UINC01001067">
    <property type="protein sequence ID" value="SUZ69618.1"/>
    <property type="molecule type" value="Genomic_DNA"/>
</dbReference>
<dbReference type="EC" id="4.6.1.17" evidence="3"/>
<dbReference type="InterPro" id="IPR036522">
    <property type="entry name" value="MoaC_sf"/>
</dbReference>
<evidence type="ECO:0000256" key="2">
    <source>
        <dbReference type="ARBA" id="ARBA00005046"/>
    </source>
</evidence>
<evidence type="ECO:0000256" key="5">
    <source>
        <dbReference type="ARBA" id="ARBA00023239"/>
    </source>
</evidence>
<dbReference type="NCBIfam" id="TIGR00581">
    <property type="entry name" value="moaC"/>
    <property type="match status" value="1"/>
</dbReference>
<dbReference type="GO" id="GO:0061799">
    <property type="term" value="F:cyclic pyranopterin monophosphate synthase activity"/>
    <property type="evidence" value="ECO:0007669"/>
    <property type="project" value="UniProtKB-EC"/>
</dbReference>
<dbReference type="Gene3D" id="3.30.70.640">
    <property type="entry name" value="Molybdopterin cofactor biosynthesis C (MoaC) domain"/>
    <property type="match status" value="1"/>
</dbReference>
<evidence type="ECO:0000256" key="3">
    <source>
        <dbReference type="ARBA" id="ARBA00012575"/>
    </source>
</evidence>
<dbReference type="AlphaFoldDB" id="A0A381PSY2"/>
<reference evidence="7" key="1">
    <citation type="submission" date="2018-05" db="EMBL/GenBank/DDBJ databases">
        <authorList>
            <person name="Lanie J.A."/>
            <person name="Ng W.-L."/>
            <person name="Kazmierczak K.M."/>
            <person name="Andrzejewski T.M."/>
            <person name="Davidsen T.M."/>
            <person name="Wayne K.J."/>
            <person name="Tettelin H."/>
            <person name="Glass J.I."/>
            <person name="Rusch D."/>
            <person name="Podicherti R."/>
            <person name="Tsui H.-C.T."/>
            <person name="Winkler M.E."/>
        </authorList>
    </citation>
    <scope>NUCLEOTIDE SEQUENCE</scope>
</reference>
<dbReference type="CDD" id="cd01420">
    <property type="entry name" value="MoaC_PE"/>
    <property type="match status" value="1"/>
</dbReference>
<dbReference type="HAMAP" id="MF_01224_B">
    <property type="entry name" value="MoaC_B"/>
    <property type="match status" value="1"/>
</dbReference>
<proteinExistence type="inferred from homology"/>
<keyword evidence="4" id="KW-0501">Molybdenum cofactor biosynthesis</keyword>
<accession>A0A381PSY2</accession>
<dbReference type="UniPathway" id="UPA00344"/>
<gene>
    <name evidence="7" type="ORF">METZ01_LOCUS22472</name>
</gene>
<evidence type="ECO:0000313" key="7">
    <source>
        <dbReference type="EMBL" id="SUZ69618.1"/>
    </source>
</evidence>
<keyword evidence="5" id="KW-0456">Lyase</keyword>
<dbReference type="InterPro" id="IPR002820">
    <property type="entry name" value="Mopterin_CF_biosynth-C_dom"/>
</dbReference>
<evidence type="ECO:0000256" key="1">
    <source>
        <dbReference type="ARBA" id="ARBA00001637"/>
    </source>
</evidence>
<dbReference type="InterPro" id="IPR023045">
    <property type="entry name" value="MoaC"/>
</dbReference>
<evidence type="ECO:0000259" key="6">
    <source>
        <dbReference type="Pfam" id="PF01967"/>
    </source>
</evidence>
<dbReference type="InterPro" id="IPR050105">
    <property type="entry name" value="MoCo_biosynth_MoaA/MoaC"/>
</dbReference>
<protein>
    <recommendedName>
        <fullName evidence="3">cyclic pyranopterin monophosphate synthase</fullName>
        <ecNumber evidence="3">4.6.1.17</ecNumber>
    </recommendedName>
</protein>
<comment type="catalytic activity">
    <reaction evidence="1">
        <text>(8S)-3',8-cyclo-7,8-dihydroguanosine 5'-triphosphate = cyclic pyranopterin phosphate + diphosphate</text>
        <dbReference type="Rhea" id="RHEA:49580"/>
        <dbReference type="ChEBI" id="CHEBI:33019"/>
        <dbReference type="ChEBI" id="CHEBI:59648"/>
        <dbReference type="ChEBI" id="CHEBI:131766"/>
        <dbReference type="EC" id="4.6.1.17"/>
    </reaction>
</comment>
<dbReference type="InterPro" id="IPR047594">
    <property type="entry name" value="MoaC_bact/euk"/>
</dbReference>